<evidence type="ECO:0000313" key="3">
    <source>
        <dbReference type="Proteomes" id="UP001175226"/>
    </source>
</evidence>
<dbReference type="Proteomes" id="UP001175226">
    <property type="component" value="Unassembled WGS sequence"/>
</dbReference>
<reference evidence="2" key="1">
    <citation type="submission" date="2023-06" db="EMBL/GenBank/DDBJ databases">
        <authorList>
            <consortium name="Lawrence Berkeley National Laboratory"/>
            <person name="Ahrendt S."/>
            <person name="Sahu N."/>
            <person name="Indic B."/>
            <person name="Wong-Bajracharya J."/>
            <person name="Merenyi Z."/>
            <person name="Ke H.-M."/>
            <person name="Monk M."/>
            <person name="Kocsube S."/>
            <person name="Drula E."/>
            <person name="Lipzen A."/>
            <person name="Balint B."/>
            <person name="Henrissat B."/>
            <person name="Andreopoulos B."/>
            <person name="Martin F.M."/>
            <person name="Harder C.B."/>
            <person name="Rigling D."/>
            <person name="Ford K.L."/>
            <person name="Foster G.D."/>
            <person name="Pangilinan J."/>
            <person name="Papanicolaou A."/>
            <person name="Barry K."/>
            <person name="LaButti K."/>
            <person name="Viragh M."/>
            <person name="Koriabine M."/>
            <person name="Yan M."/>
            <person name="Riley R."/>
            <person name="Champramary S."/>
            <person name="Plett K.L."/>
            <person name="Tsai I.J."/>
            <person name="Slot J."/>
            <person name="Sipos G."/>
            <person name="Plett J."/>
            <person name="Nagy L.G."/>
            <person name="Grigoriev I.V."/>
        </authorList>
    </citation>
    <scope>NUCLEOTIDE SEQUENCE</scope>
    <source>
        <strain evidence="2">FPL87.14</strain>
    </source>
</reference>
<feature type="compositionally biased region" description="Low complexity" evidence="1">
    <location>
        <begin position="126"/>
        <end position="142"/>
    </location>
</feature>
<gene>
    <name evidence="2" type="ORF">EV421DRAFT_1735017</name>
</gene>
<keyword evidence="3" id="KW-1185">Reference proteome</keyword>
<evidence type="ECO:0000313" key="2">
    <source>
        <dbReference type="EMBL" id="KAK0444755.1"/>
    </source>
</evidence>
<sequence>MVPPRYAPAAFWRLYVVRSKSEGSRDYVHKDDIIYTYLLSFPNATTWQNPGTLPTLQTLTRLATPDAVHQSQRLSSSSLHACSIDELERDSRPESRPRKDWPRLRRRLRLSCRPGHGTAEPQRGWSSKSGSIGSGAHASALSQGARNAASSDRTFVGRESNDMLSCFVDEQAVLPSERRTQNWKRVSRYQRAHRKWIPSEEYMDASASGNETFGGLDSVGARQRRTYIWASSSRWWLVKNRASKFKLPDLSEPKEQCYVRNEFFLSSPGRSLCLDPRGLGLESAFFTWGTLKCSVVSSMLQDEGLLGANRVLRLGNRFDLRKICDNGLTIGDIMHKEGSE</sequence>
<accession>A0AA39MT20</accession>
<evidence type="ECO:0000256" key="1">
    <source>
        <dbReference type="SAM" id="MobiDB-lite"/>
    </source>
</evidence>
<name>A0AA39MT20_9AGAR</name>
<comment type="caution">
    <text evidence="2">The sequence shown here is derived from an EMBL/GenBank/DDBJ whole genome shotgun (WGS) entry which is preliminary data.</text>
</comment>
<dbReference type="AlphaFoldDB" id="A0AA39MT20"/>
<dbReference type="EMBL" id="JAUEPT010000018">
    <property type="protein sequence ID" value="KAK0444755.1"/>
    <property type="molecule type" value="Genomic_DNA"/>
</dbReference>
<organism evidence="2 3">
    <name type="scientific">Armillaria borealis</name>
    <dbReference type="NCBI Taxonomy" id="47425"/>
    <lineage>
        <taxon>Eukaryota</taxon>
        <taxon>Fungi</taxon>
        <taxon>Dikarya</taxon>
        <taxon>Basidiomycota</taxon>
        <taxon>Agaricomycotina</taxon>
        <taxon>Agaricomycetes</taxon>
        <taxon>Agaricomycetidae</taxon>
        <taxon>Agaricales</taxon>
        <taxon>Marasmiineae</taxon>
        <taxon>Physalacriaceae</taxon>
        <taxon>Armillaria</taxon>
    </lineage>
</organism>
<protein>
    <submittedName>
        <fullName evidence="2">Uncharacterized protein</fullName>
    </submittedName>
</protein>
<proteinExistence type="predicted"/>
<feature type="region of interest" description="Disordered" evidence="1">
    <location>
        <begin position="112"/>
        <end position="146"/>
    </location>
</feature>